<evidence type="ECO:0000313" key="1">
    <source>
        <dbReference type="EMBL" id="WFE92285.1"/>
    </source>
</evidence>
<reference evidence="1 2" key="1">
    <citation type="submission" date="2023-03" db="EMBL/GenBank/DDBJ databases">
        <title>Roseibium porphyridii sp. nov. and Roseibium rhodosorbium sp. nov. isolated from marine algae, Porphyridium cruentum and Rhodosorus marinus, respectively.</title>
        <authorList>
            <person name="Lee M.W."/>
            <person name="Choi B.J."/>
            <person name="Lee J.K."/>
            <person name="Choi D.G."/>
            <person name="Baek J.H."/>
            <person name="Bayburt H."/>
            <person name="Kim J.M."/>
            <person name="Han D.M."/>
            <person name="Kim K.H."/>
            <person name="Jeon C.O."/>
        </authorList>
    </citation>
    <scope>NUCLEOTIDE SEQUENCE [LARGE SCALE GENOMIC DNA]</scope>
    <source>
        <strain evidence="1 2">KMA01</strain>
    </source>
</reference>
<dbReference type="EMBL" id="CP120863">
    <property type="protein sequence ID" value="WFE92285.1"/>
    <property type="molecule type" value="Genomic_DNA"/>
</dbReference>
<evidence type="ECO:0000313" key="2">
    <source>
        <dbReference type="Proteomes" id="UP001209803"/>
    </source>
</evidence>
<organism evidence="1 2">
    <name type="scientific">Roseibium porphyridii</name>
    <dbReference type="NCBI Taxonomy" id="2866279"/>
    <lineage>
        <taxon>Bacteria</taxon>
        <taxon>Pseudomonadati</taxon>
        <taxon>Pseudomonadota</taxon>
        <taxon>Alphaproteobacteria</taxon>
        <taxon>Hyphomicrobiales</taxon>
        <taxon>Stappiaceae</taxon>
        <taxon>Roseibium</taxon>
    </lineage>
</organism>
<protein>
    <recommendedName>
        <fullName evidence="3">Histone H2A/H2B/H3 domain-containing protein</fullName>
    </recommendedName>
</protein>
<accession>A0ABY8FGB3</accession>
<sequence length="90" mass="9945">MSLSSDLKMLFDQLDQRKSSSGELHLSAATVELVEFVFRDAIQLARQLEANAVRRDPVVLDLSDPKIEVFPKAKRPKVVPIRPTDDGGAA</sequence>
<dbReference type="Proteomes" id="UP001209803">
    <property type="component" value="Chromosome"/>
</dbReference>
<dbReference type="RefSeq" id="WP_265682295.1">
    <property type="nucleotide sequence ID" value="NZ_CP120863.1"/>
</dbReference>
<keyword evidence="2" id="KW-1185">Reference proteome</keyword>
<evidence type="ECO:0008006" key="3">
    <source>
        <dbReference type="Google" id="ProtNLM"/>
    </source>
</evidence>
<name>A0ABY8FGB3_9HYPH</name>
<gene>
    <name evidence="1" type="ORF">K1718_13245</name>
</gene>
<proteinExistence type="predicted"/>